<dbReference type="Gene3D" id="3.20.20.140">
    <property type="entry name" value="Metal-dependent hydrolases"/>
    <property type="match status" value="1"/>
</dbReference>
<evidence type="ECO:0000256" key="4">
    <source>
        <dbReference type="ARBA" id="ARBA00022912"/>
    </source>
</evidence>
<dbReference type="EMBL" id="JAEAGR010000001">
    <property type="protein sequence ID" value="MBH1939403.1"/>
    <property type="molecule type" value="Genomic_DNA"/>
</dbReference>
<evidence type="ECO:0000256" key="2">
    <source>
        <dbReference type="ARBA" id="ARBA00013064"/>
    </source>
</evidence>
<evidence type="ECO:0000313" key="6">
    <source>
        <dbReference type="EMBL" id="MBH1939403.1"/>
    </source>
</evidence>
<keyword evidence="3" id="KW-0378">Hydrolase</keyword>
<dbReference type="GO" id="GO:0030145">
    <property type="term" value="F:manganese ion binding"/>
    <property type="evidence" value="ECO:0007669"/>
    <property type="project" value="InterPro"/>
</dbReference>
<organism evidence="6 7">
    <name type="scientific">Mobilitalea sibirica</name>
    <dbReference type="NCBI Taxonomy" id="1462919"/>
    <lineage>
        <taxon>Bacteria</taxon>
        <taxon>Bacillati</taxon>
        <taxon>Bacillota</taxon>
        <taxon>Clostridia</taxon>
        <taxon>Lachnospirales</taxon>
        <taxon>Lachnospiraceae</taxon>
        <taxon>Mobilitalea</taxon>
    </lineage>
</organism>
<protein>
    <recommendedName>
        <fullName evidence="2">protein-tyrosine-phosphatase</fullName>
        <ecNumber evidence="2">3.1.3.48</ecNumber>
    </recommendedName>
</protein>
<dbReference type="PANTHER" id="PTHR39181:SF1">
    <property type="entry name" value="TYROSINE-PROTEIN PHOSPHATASE YWQE"/>
    <property type="match status" value="1"/>
</dbReference>
<dbReference type="PANTHER" id="PTHR39181">
    <property type="entry name" value="TYROSINE-PROTEIN PHOSPHATASE YWQE"/>
    <property type="match status" value="1"/>
</dbReference>
<keyword evidence="7" id="KW-1185">Reference proteome</keyword>
<dbReference type="RefSeq" id="WP_197659631.1">
    <property type="nucleotide sequence ID" value="NZ_JAEAGR010000001.1"/>
</dbReference>
<dbReference type="SUPFAM" id="SSF89550">
    <property type="entry name" value="PHP domain-like"/>
    <property type="match status" value="1"/>
</dbReference>
<accession>A0A8J7H088</accession>
<reference evidence="6" key="1">
    <citation type="submission" date="2020-12" db="EMBL/GenBank/DDBJ databases">
        <title>M. sibirica DSM 26468T genome.</title>
        <authorList>
            <person name="Thieme N."/>
            <person name="Rettenmaier R."/>
            <person name="Zverlov V."/>
            <person name="Liebl W."/>
        </authorList>
    </citation>
    <scope>NUCLEOTIDE SEQUENCE</scope>
    <source>
        <strain evidence="6">DSM 26468</strain>
    </source>
</reference>
<dbReference type="InterPro" id="IPR016195">
    <property type="entry name" value="Pol/histidinol_Pase-like"/>
</dbReference>
<evidence type="ECO:0000256" key="1">
    <source>
        <dbReference type="ARBA" id="ARBA00005750"/>
    </source>
</evidence>
<gene>
    <name evidence="6" type="ORF">I5677_00685</name>
</gene>
<sequence>MIDLHTHLLPGIDDGAESVIEAGLMAKTLYHQNVSKVVCTPHFDPTKTSLYDFIDLRSRSIEMLIGIEIELVLGSETILHDYLFHYPDISELCIENTRYLLIELPHGFKWSEKAYDTLANLISYYDIVPVIAHIERYHKRKSRSRHINKLRRMGCVIQLNTTSIIDDKSRKQALHYIKKGYIDVLGSDCHNMLSRPPIFSEALDIINKKIGEQYCSEFMNNAERLIEGRELKEKKAYILPDNLL</sequence>
<dbReference type="GO" id="GO:0004725">
    <property type="term" value="F:protein tyrosine phosphatase activity"/>
    <property type="evidence" value="ECO:0007669"/>
    <property type="project" value="UniProtKB-EC"/>
</dbReference>
<evidence type="ECO:0000256" key="5">
    <source>
        <dbReference type="ARBA" id="ARBA00051722"/>
    </source>
</evidence>
<dbReference type="AlphaFoldDB" id="A0A8J7H088"/>
<comment type="caution">
    <text evidence="6">The sequence shown here is derived from an EMBL/GenBank/DDBJ whole genome shotgun (WGS) entry which is preliminary data.</text>
</comment>
<dbReference type="InterPro" id="IPR016667">
    <property type="entry name" value="Caps_polysacc_synth_CpsB/CapC"/>
</dbReference>
<comment type="catalytic activity">
    <reaction evidence="5">
        <text>O-phospho-L-tyrosyl-[protein] + H2O = L-tyrosyl-[protein] + phosphate</text>
        <dbReference type="Rhea" id="RHEA:10684"/>
        <dbReference type="Rhea" id="RHEA-COMP:10136"/>
        <dbReference type="Rhea" id="RHEA-COMP:20101"/>
        <dbReference type="ChEBI" id="CHEBI:15377"/>
        <dbReference type="ChEBI" id="CHEBI:43474"/>
        <dbReference type="ChEBI" id="CHEBI:46858"/>
        <dbReference type="ChEBI" id="CHEBI:61978"/>
        <dbReference type="EC" id="3.1.3.48"/>
    </reaction>
</comment>
<dbReference type="EC" id="3.1.3.48" evidence="2"/>
<evidence type="ECO:0000256" key="3">
    <source>
        <dbReference type="ARBA" id="ARBA00022801"/>
    </source>
</evidence>
<keyword evidence="4" id="KW-0904">Protein phosphatase</keyword>
<proteinExistence type="inferred from homology"/>
<name>A0A8J7H088_9FIRM</name>
<dbReference type="Pfam" id="PF19567">
    <property type="entry name" value="CpsB_CapC"/>
    <property type="match status" value="1"/>
</dbReference>
<dbReference type="PIRSF" id="PIRSF016557">
    <property type="entry name" value="Caps_synth_CpsB"/>
    <property type="match status" value="1"/>
</dbReference>
<evidence type="ECO:0000313" key="7">
    <source>
        <dbReference type="Proteomes" id="UP000623269"/>
    </source>
</evidence>
<comment type="similarity">
    <text evidence="1">Belongs to the metallo-dependent hydrolases superfamily. CpsB/CapC family.</text>
</comment>
<dbReference type="Proteomes" id="UP000623269">
    <property type="component" value="Unassembled WGS sequence"/>
</dbReference>